<dbReference type="GO" id="GO:0007021">
    <property type="term" value="P:tubulin complex assembly"/>
    <property type="evidence" value="ECO:0007669"/>
    <property type="project" value="InterPro"/>
</dbReference>
<dbReference type="InterPro" id="IPR033162">
    <property type="entry name" value="TBCD"/>
</dbReference>
<dbReference type="InterPro" id="IPR058033">
    <property type="entry name" value="ARM_TBCD_2nd"/>
</dbReference>
<evidence type="ECO:0000256" key="1">
    <source>
        <dbReference type="ARBA" id="ARBA00006853"/>
    </source>
</evidence>
<dbReference type="GO" id="GO:0005096">
    <property type="term" value="F:GTPase activator activity"/>
    <property type="evidence" value="ECO:0007669"/>
    <property type="project" value="InterPro"/>
</dbReference>
<evidence type="ECO:0000256" key="3">
    <source>
        <dbReference type="ARBA" id="ARBA00023186"/>
    </source>
</evidence>
<dbReference type="AlphaFoldDB" id="A0A085MPF6"/>
<evidence type="ECO:0000313" key="8">
    <source>
        <dbReference type="Proteomes" id="UP000030764"/>
    </source>
</evidence>
<organism evidence="7 8">
    <name type="scientific">Trichuris suis</name>
    <name type="common">pig whipworm</name>
    <dbReference type="NCBI Taxonomy" id="68888"/>
    <lineage>
        <taxon>Eukaryota</taxon>
        <taxon>Metazoa</taxon>
        <taxon>Ecdysozoa</taxon>
        <taxon>Nematoda</taxon>
        <taxon>Enoplea</taxon>
        <taxon>Dorylaimia</taxon>
        <taxon>Trichinellida</taxon>
        <taxon>Trichuridae</taxon>
        <taxon>Trichuris</taxon>
    </lineage>
</organism>
<dbReference type="PROSITE" id="PS50077">
    <property type="entry name" value="HEAT_REPEAT"/>
    <property type="match status" value="1"/>
</dbReference>
<dbReference type="Pfam" id="PF23579">
    <property type="entry name" value="ARM_TBCD"/>
    <property type="match status" value="1"/>
</dbReference>
<reference evidence="7 8" key="1">
    <citation type="journal article" date="2014" name="Nat. Genet.">
        <title>Genome and transcriptome of the porcine whipworm Trichuris suis.</title>
        <authorList>
            <person name="Jex A.R."/>
            <person name="Nejsum P."/>
            <person name="Schwarz E.M."/>
            <person name="Hu L."/>
            <person name="Young N.D."/>
            <person name="Hall R.S."/>
            <person name="Korhonen P.K."/>
            <person name="Liao S."/>
            <person name="Thamsborg S."/>
            <person name="Xia J."/>
            <person name="Xu P."/>
            <person name="Wang S."/>
            <person name="Scheerlinck J.P."/>
            <person name="Hofmann A."/>
            <person name="Sternberg P.W."/>
            <person name="Wang J."/>
            <person name="Gasser R.B."/>
        </authorList>
    </citation>
    <scope>NUCLEOTIDE SEQUENCE [LARGE SCALE GENOMIC DNA]</scope>
    <source>
        <strain evidence="7">DCEP-RM93M</strain>
    </source>
</reference>
<evidence type="ECO:0000256" key="4">
    <source>
        <dbReference type="PROSITE-ProRule" id="PRU00103"/>
    </source>
</evidence>
<dbReference type="Pfam" id="PF25767">
    <property type="entry name" value="ARM_TBCD_2nd"/>
    <property type="match status" value="1"/>
</dbReference>
<dbReference type="Proteomes" id="UP000030764">
    <property type="component" value="Unassembled WGS sequence"/>
</dbReference>
<evidence type="ECO:0000259" key="6">
    <source>
        <dbReference type="Pfam" id="PF25767"/>
    </source>
</evidence>
<dbReference type="InterPro" id="IPR011989">
    <property type="entry name" value="ARM-like"/>
</dbReference>
<dbReference type="GO" id="GO:0034333">
    <property type="term" value="P:adherens junction assembly"/>
    <property type="evidence" value="ECO:0007669"/>
    <property type="project" value="TreeGrafter"/>
</dbReference>
<dbReference type="EMBL" id="KL363182">
    <property type="protein sequence ID" value="KFD59102.1"/>
    <property type="molecule type" value="Genomic_DNA"/>
</dbReference>
<dbReference type="GO" id="GO:0000226">
    <property type="term" value="P:microtubule cytoskeleton organization"/>
    <property type="evidence" value="ECO:0007669"/>
    <property type="project" value="TreeGrafter"/>
</dbReference>
<sequence length="1197" mass="136416">MKYSIERATVCIINEQIMPSEDAHNVPNVIQEEWQGSKDSTSFQQQCFEELKEIVCSLPKVIVKDEPFDRILAVFVSVVKEFQERRSLLDPLLPAILPTLIGYVLDPTSSDLLRLDSCKLLYALQEVRGSKAIVNHLPCEVGLVQPVLSLLQRHLDAGDRADSWKEPYVLLLWLNALCQTPFQLYCYQQGGENVGENLLHILVGFFNCRSMLKETAAKVLSSFVTRPDMARYMIELFETCLKEMARLQGSSSSEDTYTLDAWCIFLIRCFKKGRRDDLLEHAGRIYNELKSLDTCAWTNSNDIRRRKFWAKLIQRIGMVFLKPRQATWAYQRGTRSLLVGPSSIGAGETVEEPLAEEDEETFMVESFSPEVDEILNTLFVLLRDKDTIVRWSAARGIGRICSRLSKTLVSNVVKSTVELFSPLHSLGSWHGGCLVLAELGRRGLLLPEQLPSLVGVIQRALYYDGSRYGFSGGTIVRDAACYVCWSFARAFDAKDLQSFDLELARSLVCVMLFDREVNCRRAASAAFQEIVGRLSIFPHGVEIFIHADYYAVASRTLCYTEILVFVAEFSEYTRSLITNLLAYRVSDTDENIRCLAAQALQLLVRFDRLHFLSVVVPELLTMVQSADTTAQHGAILALASVTVALFKQCKNTSGQLAESFNHFHQEVLPVVIDIPKVMEEKGAFSKGRQLMLWTAIADLYENIFLEGKVHTSYEQMHSILQLLEESLLNSDSKVRFAIARAYRAMGTNMDNFLRSSHATEINLDVNLKLNAILCAKVEHKCIASILIVGSLSKGVLAPRMDKVITILISCFKDETYRRLWWEAKETCLIAMRNFCLTFVPSTDQAAAERMQLLAGHFYKIYDHQIVASKLKERTFKGDVTLRIRRAAIENIREFIKHAIRHNLFMMPDRIAVGFKQLITESLDGNLTQRQIACDCVSELLLLDPLSSSIPCYHDLVDIFLSKDENGQNPTWELETFAYTRLSKLLSLSYYQYGALFGYIIAAGSASVSLSTITSKELLNYFRKMRNIQWKLKEYFENFLQVCSDNAQFKWFALPMLRVLEKLLLSEFTDDRLESQLYASYLERILYLADVCWTEAKNIPVLEARISVYCDCIQPFQRRLASFAIQRTLSYLTHPFPVIRRYAAERLFERLTMITMSDSTLMVNVFEILEQTDWNTAVEDVELTRDQLVSLLNTIVSG</sequence>
<dbReference type="Gene3D" id="1.25.10.10">
    <property type="entry name" value="Leucine-rich Repeat Variant"/>
    <property type="match status" value="2"/>
</dbReference>
<keyword evidence="8" id="KW-1185">Reference proteome</keyword>
<gene>
    <name evidence="7" type="ORF">M513_00265</name>
</gene>
<dbReference type="PANTHER" id="PTHR12658:SF0">
    <property type="entry name" value="TUBULIN-SPECIFIC CHAPERONE D"/>
    <property type="match status" value="1"/>
</dbReference>
<accession>A0A085MPF6</accession>
<proteinExistence type="inferred from homology"/>
<protein>
    <recommendedName>
        <fullName evidence="2">Tubulin-specific chaperone D</fullName>
    </recommendedName>
</protein>
<dbReference type="InterPro" id="IPR022577">
    <property type="entry name" value="TBCD_C"/>
</dbReference>
<comment type="similarity">
    <text evidence="1">Belongs to the TBCD family.</text>
</comment>
<name>A0A085MPF6_9BILA</name>
<dbReference type="InterPro" id="IPR016024">
    <property type="entry name" value="ARM-type_fold"/>
</dbReference>
<dbReference type="GO" id="GO:0007023">
    <property type="term" value="P:post-chaperonin tubulin folding pathway"/>
    <property type="evidence" value="ECO:0007669"/>
    <property type="project" value="InterPro"/>
</dbReference>
<dbReference type="PANTHER" id="PTHR12658">
    <property type="entry name" value="BETA-TUBULIN COFACTOR D"/>
    <property type="match status" value="1"/>
</dbReference>
<feature type="domain" description="Tubulin-folding cofactor D C-terminal" evidence="5">
    <location>
        <begin position="929"/>
        <end position="1098"/>
    </location>
</feature>
<dbReference type="InterPro" id="IPR021133">
    <property type="entry name" value="HEAT_type_2"/>
</dbReference>
<dbReference type="SUPFAM" id="SSF48371">
    <property type="entry name" value="ARM repeat"/>
    <property type="match status" value="2"/>
</dbReference>
<feature type="repeat" description="HEAT" evidence="4">
    <location>
        <begin position="374"/>
        <end position="411"/>
    </location>
</feature>
<dbReference type="Pfam" id="PF12612">
    <property type="entry name" value="TFCD_C"/>
    <property type="match status" value="1"/>
</dbReference>
<feature type="domain" description="Tubulin-folding cofactor D ARM repeats" evidence="6">
    <location>
        <begin position="306"/>
        <end position="541"/>
    </location>
</feature>
<evidence type="ECO:0000259" key="5">
    <source>
        <dbReference type="Pfam" id="PF12612"/>
    </source>
</evidence>
<evidence type="ECO:0000256" key="2">
    <source>
        <dbReference type="ARBA" id="ARBA00015003"/>
    </source>
</evidence>
<dbReference type="GO" id="GO:0016328">
    <property type="term" value="C:lateral plasma membrane"/>
    <property type="evidence" value="ECO:0007669"/>
    <property type="project" value="TreeGrafter"/>
</dbReference>
<dbReference type="GO" id="GO:0048487">
    <property type="term" value="F:beta-tubulin binding"/>
    <property type="evidence" value="ECO:0007669"/>
    <property type="project" value="InterPro"/>
</dbReference>
<dbReference type="GO" id="GO:0070830">
    <property type="term" value="P:bicellular tight junction assembly"/>
    <property type="evidence" value="ECO:0007669"/>
    <property type="project" value="TreeGrafter"/>
</dbReference>
<keyword evidence="3" id="KW-0143">Chaperone</keyword>
<evidence type="ECO:0000313" key="7">
    <source>
        <dbReference type="EMBL" id="KFD59102.1"/>
    </source>
</evidence>